<dbReference type="EMBL" id="JANBPT010000319">
    <property type="protein sequence ID" value="KAJ1923667.1"/>
    <property type="molecule type" value="Genomic_DNA"/>
</dbReference>
<keyword evidence="5 8" id="KW-1133">Transmembrane helix</keyword>
<keyword evidence="3 7" id="KW-0813">Transport</keyword>
<reference evidence="9" key="1">
    <citation type="submission" date="2022-07" db="EMBL/GenBank/DDBJ databases">
        <title>Phylogenomic reconstructions and comparative analyses of Kickxellomycotina fungi.</title>
        <authorList>
            <person name="Reynolds N.K."/>
            <person name="Stajich J.E."/>
            <person name="Barry K."/>
            <person name="Grigoriev I.V."/>
            <person name="Crous P."/>
            <person name="Smith M.E."/>
        </authorList>
    </citation>
    <scope>NUCLEOTIDE SEQUENCE</scope>
    <source>
        <strain evidence="9">RSA 861</strain>
    </source>
</reference>
<dbReference type="AlphaFoldDB" id="A0A9W8AE55"/>
<dbReference type="Pfam" id="PF00230">
    <property type="entry name" value="MIP"/>
    <property type="match status" value="1"/>
</dbReference>
<evidence type="ECO:0000256" key="1">
    <source>
        <dbReference type="ARBA" id="ARBA00004141"/>
    </source>
</evidence>
<dbReference type="GO" id="GO:0015254">
    <property type="term" value="F:glycerol channel activity"/>
    <property type="evidence" value="ECO:0007669"/>
    <property type="project" value="TreeGrafter"/>
</dbReference>
<comment type="similarity">
    <text evidence="2 7">Belongs to the MIP/aquaporin (TC 1.A.8) family.</text>
</comment>
<gene>
    <name evidence="9" type="primary">FPS1_10</name>
    <name evidence="9" type="ORF">IWQ60_005732</name>
</gene>
<dbReference type="PROSITE" id="PS00221">
    <property type="entry name" value="MIP"/>
    <property type="match status" value="1"/>
</dbReference>
<proteinExistence type="inferred from homology"/>
<dbReference type="PANTHER" id="PTHR43829">
    <property type="entry name" value="AQUAPORIN OR AQUAGLYCEROPORIN RELATED"/>
    <property type="match status" value="1"/>
</dbReference>
<evidence type="ECO:0000256" key="7">
    <source>
        <dbReference type="RuleBase" id="RU000477"/>
    </source>
</evidence>
<evidence type="ECO:0000256" key="5">
    <source>
        <dbReference type="ARBA" id="ARBA00022989"/>
    </source>
</evidence>
<evidence type="ECO:0000256" key="3">
    <source>
        <dbReference type="ARBA" id="ARBA00022448"/>
    </source>
</evidence>
<dbReference type="GO" id="GO:0005886">
    <property type="term" value="C:plasma membrane"/>
    <property type="evidence" value="ECO:0007669"/>
    <property type="project" value="TreeGrafter"/>
</dbReference>
<keyword evidence="4 7" id="KW-0812">Transmembrane</keyword>
<dbReference type="Gene3D" id="1.20.1080.10">
    <property type="entry name" value="Glycerol uptake facilitator protein"/>
    <property type="match status" value="1"/>
</dbReference>
<feature type="transmembrane region" description="Helical" evidence="8">
    <location>
        <begin position="204"/>
        <end position="224"/>
    </location>
</feature>
<dbReference type="PANTHER" id="PTHR43829:SF9">
    <property type="entry name" value="AQUAPORIN-9"/>
    <property type="match status" value="1"/>
</dbReference>
<dbReference type="InterPro" id="IPR022357">
    <property type="entry name" value="MIP_CS"/>
</dbReference>
<evidence type="ECO:0000256" key="4">
    <source>
        <dbReference type="ARBA" id="ARBA00022692"/>
    </source>
</evidence>
<dbReference type="OrthoDB" id="3222at2759"/>
<dbReference type="NCBIfam" id="TIGR00861">
    <property type="entry name" value="MIP"/>
    <property type="match status" value="1"/>
</dbReference>
<feature type="transmembrane region" description="Helical" evidence="8">
    <location>
        <begin position="256"/>
        <end position="279"/>
    </location>
</feature>
<evidence type="ECO:0000313" key="10">
    <source>
        <dbReference type="Proteomes" id="UP001150569"/>
    </source>
</evidence>
<dbReference type="PRINTS" id="PR00783">
    <property type="entry name" value="MINTRINSICP"/>
</dbReference>
<dbReference type="InterPro" id="IPR000425">
    <property type="entry name" value="MIP"/>
</dbReference>
<comment type="subcellular location">
    <subcellularLocation>
        <location evidence="1">Membrane</location>
        <topology evidence="1">Multi-pass membrane protein</topology>
    </subcellularLocation>
</comment>
<evidence type="ECO:0000313" key="9">
    <source>
        <dbReference type="EMBL" id="KAJ1923667.1"/>
    </source>
</evidence>
<dbReference type="GO" id="GO:0015250">
    <property type="term" value="F:water channel activity"/>
    <property type="evidence" value="ECO:0007669"/>
    <property type="project" value="TreeGrafter"/>
</dbReference>
<dbReference type="InterPro" id="IPR023271">
    <property type="entry name" value="Aquaporin-like"/>
</dbReference>
<keyword evidence="10" id="KW-1185">Reference proteome</keyword>
<feature type="transmembrane region" description="Helical" evidence="8">
    <location>
        <begin position="115"/>
        <end position="140"/>
    </location>
</feature>
<dbReference type="SUPFAM" id="SSF81338">
    <property type="entry name" value="Aquaporin-like"/>
    <property type="match status" value="1"/>
</dbReference>
<evidence type="ECO:0000256" key="6">
    <source>
        <dbReference type="ARBA" id="ARBA00023136"/>
    </source>
</evidence>
<protein>
    <submittedName>
        <fullName evidence="9">Glycerol channel</fullName>
    </submittedName>
</protein>
<keyword evidence="6 8" id="KW-0472">Membrane</keyword>
<name>A0A9W8AE55_9FUNG</name>
<dbReference type="InterPro" id="IPR050363">
    <property type="entry name" value="MIP/Aquaporin"/>
</dbReference>
<feature type="transmembrane region" description="Helical" evidence="8">
    <location>
        <begin position="43"/>
        <end position="66"/>
    </location>
</feature>
<feature type="transmembrane region" description="Helical" evidence="8">
    <location>
        <begin position="173"/>
        <end position="192"/>
    </location>
</feature>
<organism evidence="9 10">
    <name type="scientific">Tieghemiomyces parasiticus</name>
    <dbReference type="NCBI Taxonomy" id="78921"/>
    <lineage>
        <taxon>Eukaryota</taxon>
        <taxon>Fungi</taxon>
        <taxon>Fungi incertae sedis</taxon>
        <taxon>Zoopagomycota</taxon>
        <taxon>Kickxellomycotina</taxon>
        <taxon>Dimargaritomycetes</taxon>
        <taxon>Dimargaritales</taxon>
        <taxon>Dimargaritaceae</taxon>
        <taxon>Tieghemiomyces</taxon>
    </lineage>
</organism>
<evidence type="ECO:0000256" key="2">
    <source>
        <dbReference type="ARBA" id="ARBA00006175"/>
    </source>
</evidence>
<feature type="transmembrane region" description="Helical" evidence="8">
    <location>
        <begin position="72"/>
        <end position="94"/>
    </location>
</feature>
<comment type="caution">
    <text evidence="9">The sequence shown here is derived from an EMBL/GenBank/DDBJ whole genome shotgun (WGS) entry which is preliminary data.</text>
</comment>
<dbReference type="Proteomes" id="UP001150569">
    <property type="component" value="Unassembled WGS sequence"/>
</dbReference>
<evidence type="ECO:0000256" key="8">
    <source>
        <dbReference type="SAM" id="Phobius"/>
    </source>
</evidence>
<sequence length="280" mass="29062">MSHQVHINSETSPLLADGHDSANTVQREVNAVRHRFHETFAEFFGTYVFVFLGLAINASLLTQVGATAGPAATLLCALGWGLSLALGIAIAAPISGGHVNPAVTLAMVAHRQFPAAKALCFLAAQIIGGVAAAATLHAVYAGPIRRFSHDVAHGHDATASIFVTHPGADASNLSAFFAELVGTAVLLIAIVAHVRSSNSEATKAWTPYAAGLTLFILATAFGPLSGGGFNPARDLGPRLYILIAGWGWSAISAHSYYFWIPVVAPVIGGSVGTLLFDIFA</sequence>
<accession>A0A9W8AE55</accession>